<evidence type="ECO:0000313" key="2">
    <source>
        <dbReference type="EMBL" id="MFC4336639.1"/>
    </source>
</evidence>
<sequence length="176" mass="19869">MLIRHERPDDADAIADLHLAAFGEHGTVVNRIVERVRELEEPLSLVAADGDRVIGHVMFSTGWIDADRELVAVKVLSPIGVLPDRQREGVGAALIEEGVKELTEQGIPLVALEGDPRYYRLRGFRAASELFLKRPSKRIPEQAFQVRELAEYRTWMTGRVVYSQAFWETDSVGFRD</sequence>
<dbReference type="GO" id="GO:0016746">
    <property type="term" value="F:acyltransferase activity"/>
    <property type="evidence" value="ECO:0007669"/>
    <property type="project" value="UniProtKB-KW"/>
</dbReference>
<gene>
    <name evidence="2" type="ORF">ACFPET_15655</name>
</gene>
<evidence type="ECO:0000313" key="3">
    <source>
        <dbReference type="Proteomes" id="UP001595823"/>
    </source>
</evidence>
<dbReference type="Gene3D" id="3.40.630.30">
    <property type="match status" value="1"/>
</dbReference>
<dbReference type="Pfam" id="PF13527">
    <property type="entry name" value="Acetyltransf_9"/>
    <property type="match status" value="1"/>
</dbReference>
<reference evidence="3" key="1">
    <citation type="journal article" date="2019" name="Int. J. Syst. Evol. Microbiol.">
        <title>The Global Catalogue of Microorganisms (GCM) 10K type strain sequencing project: providing services to taxonomists for standard genome sequencing and annotation.</title>
        <authorList>
            <consortium name="The Broad Institute Genomics Platform"/>
            <consortium name="The Broad Institute Genome Sequencing Center for Infectious Disease"/>
            <person name="Wu L."/>
            <person name="Ma J."/>
        </authorList>
    </citation>
    <scope>NUCLEOTIDE SEQUENCE [LARGE SCALE GENOMIC DNA]</scope>
    <source>
        <strain evidence="3">IBRC-M 10908</strain>
    </source>
</reference>
<keyword evidence="3" id="KW-1185">Reference proteome</keyword>
<dbReference type="Proteomes" id="UP001595823">
    <property type="component" value="Unassembled WGS sequence"/>
</dbReference>
<dbReference type="RefSeq" id="WP_380622764.1">
    <property type="nucleotide sequence ID" value="NZ_JBHSDK010000021.1"/>
</dbReference>
<protein>
    <submittedName>
        <fullName evidence="2">GNAT family N-acetyltransferase</fullName>
        <ecNumber evidence="2">2.3.-.-</ecNumber>
    </submittedName>
</protein>
<organism evidence="2 3">
    <name type="scientific">Salininema proteolyticum</name>
    <dbReference type="NCBI Taxonomy" id="1607685"/>
    <lineage>
        <taxon>Bacteria</taxon>
        <taxon>Bacillati</taxon>
        <taxon>Actinomycetota</taxon>
        <taxon>Actinomycetes</taxon>
        <taxon>Glycomycetales</taxon>
        <taxon>Glycomycetaceae</taxon>
        <taxon>Salininema</taxon>
    </lineage>
</organism>
<name>A0ABV8U0K4_9ACTN</name>
<dbReference type="InterPro" id="IPR016181">
    <property type="entry name" value="Acyl_CoA_acyltransferase"/>
</dbReference>
<feature type="domain" description="N-acetyltransferase" evidence="1">
    <location>
        <begin position="1"/>
        <end position="151"/>
    </location>
</feature>
<dbReference type="InterPro" id="IPR000182">
    <property type="entry name" value="GNAT_dom"/>
</dbReference>
<comment type="caution">
    <text evidence="2">The sequence shown here is derived from an EMBL/GenBank/DDBJ whole genome shotgun (WGS) entry which is preliminary data.</text>
</comment>
<dbReference type="SUPFAM" id="SSF55729">
    <property type="entry name" value="Acyl-CoA N-acyltransferases (Nat)"/>
    <property type="match status" value="1"/>
</dbReference>
<dbReference type="EMBL" id="JBHSDK010000021">
    <property type="protein sequence ID" value="MFC4336639.1"/>
    <property type="molecule type" value="Genomic_DNA"/>
</dbReference>
<dbReference type="CDD" id="cd04301">
    <property type="entry name" value="NAT_SF"/>
    <property type="match status" value="1"/>
</dbReference>
<evidence type="ECO:0000259" key="1">
    <source>
        <dbReference type="PROSITE" id="PS51186"/>
    </source>
</evidence>
<keyword evidence="2" id="KW-0012">Acyltransferase</keyword>
<proteinExistence type="predicted"/>
<dbReference type="EC" id="2.3.-.-" evidence="2"/>
<dbReference type="PROSITE" id="PS51186">
    <property type="entry name" value="GNAT"/>
    <property type="match status" value="1"/>
</dbReference>
<accession>A0ABV8U0K4</accession>
<keyword evidence="2" id="KW-0808">Transferase</keyword>